<evidence type="ECO:0000256" key="1">
    <source>
        <dbReference type="ARBA" id="ARBA00023015"/>
    </source>
</evidence>
<evidence type="ECO:0000313" key="6">
    <source>
        <dbReference type="EMBL" id="GHO90909.1"/>
    </source>
</evidence>
<dbReference type="Gene3D" id="1.10.357.10">
    <property type="entry name" value="Tetracycline Repressor, domain 2"/>
    <property type="match status" value="1"/>
</dbReference>
<organism evidence="6 7">
    <name type="scientific">Reticulibacter mediterranei</name>
    <dbReference type="NCBI Taxonomy" id="2778369"/>
    <lineage>
        <taxon>Bacteria</taxon>
        <taxon>Bacillati</taxon>
        <taxon>Chloroflexota</taxon>
        <taxon>Ktedonobacteria</taxon>
        <taxon>Ktedonobacterales</taxon>
        <taxon>Reticulibacteraceae</taxon>
        <taxon>Reticulibacter</taxon>
    </lineage>
</organism>
<dbReference type="Gene3D" id="1.10.10.60">
    <property type="entry name" value="Homeodomain-like"/>
    <property type="match status" value="1"/>
</dbReference>
<dbReference type="Pfam" id="PF17932">
    <property type="entry name" value="TetR_C_24"/>
    <property type="match status" value="1"/>
</dbReference>
<dbReference type="SUPFAM" id="SSF48498">
    <property type="entry name" value="Tetracyclin repressor-like, C-terminal domain"/>
    <property type="match status" value="1"/>
</dbReference>
<dbReference type="AlphaFoldDB" id="A0A8J3MXF3"/>
<dbReference type="Proteomes" id="UP000597444">
    <property type="component" value="Unassembled WGS sequence"/>
</dbReference>
<dbReference type="Pfam" id="PF00440">
    <property type="entry name" value="TetR_N"/>
    <property type="match status" value="1"/>
</dbReference>
<evidence type="ECO:0000256" key="2">
    <source>
        <dbReference type="ARBA" id="ARBA00023125"/>
    </source>
</evidence>
<proteinExistence type="predicted"/>
<dbReference type="PANTHER" id="PTHR30055:SF240">
    <property type="entry name" value="HTH-TYPE TRANSCRIPTIONAL REGULATOR ACRR"/>
    <property type="match status" value="1"/>
</dbReference>
<dbReference type="PRINTS" id="PR00455">
    <property type="entry name" value="HTHTETR"/>
</dbReference>
<dbReference type="InterPro" id="IPR009057">
    <property type="entry name" value="Homeodomain-like_sf"/>
</dbReference>
<keyword evidence="1" id="KW-0805">Transcription regulation</keyword>
<dbReference type="EMBL" id="BNJK01000001">
    <property type="protein sequence ID" value="GHO90909.1"/>
    <property type="molecule type" value="Genomic_DNA"/>
</dbReference>
<feature type="domain" description="HTH tetR-type" evidence="5">
    <location>
        <begin position="1"/>
        <end position="59"/>
    </location>
</feature>
<evidence type="ECO:0000256" key="3">
    <source>
        <dbReference type="ARBA" id="ARBA00023163"/>
    </source>
</evidence>
<protein>
    <submittedName>
        <fullName evidence="6">TetR family transcriptional regulator</fullName>
    </submittedName>
</protein>
<dbReference type="PANTHER" id="PTHR30055">
    <property type="entry name" value="HTH-TYPE TRANSCRIPTIONAL REGULATOR RUTR"/>
    <property type="match status" value="1"/>
</dbReference>
<dbReference type="InterPro" id="IPR036271">
    <property type="entry name" value="Tet_transcr_reg_TetR-rel_C_sf"/>
</dbReference>
<dbReference type="SUPFAM" id="SSF46689">
    <property type="entry name" value="Homeodomain-like"/>
    <property type="match status" value="1"/>
</dbReference>
<dbReference type="InterPro" id="IPR050109">
    <property type="entry name" value="HTH-type_TetR-like_transc_reg"/>
</dbReference>
<dbReference type="InterPro" id="IPR001647">
    <property type="entry name" value="HTH_TetR"/>
</dbReference>
<keyword evidence="7" id="KW-1185">Reference proteome</keyword>
<keyword evidence="3" id="KW-0804">Transcription</keyword>
<dbReference type="PROSITE" id="PS50977">
    <property type="entry name" value="HTH_TETR_2"/>
    <property type="match status" value="1"/>
</dbReference>
<dbReference type="GO" id="GO:0000976">
    <property type="term" value="F:transcription cis-regulatory region binding"/>
    <property type="evidence" value="ECO:0007669"/>
    <property type="project" value="TreeGrafter"/>
</dbReference>
<evidence type="ECO:0000256" key="4">
    <source>
        <dbReference type="PROSITE-ProRule" id="PRU00335"/>
    </source>
</evidence>
<dbReference type="InterPro" id="IPR041490">
    <property type="entry name" value="KstR2_TetR_C"/>
</dbReference>
<reference evidence="6" key="1">
    <citation type="submission" date="2020-10" db="EMBL/GenBank/DDBJ databases">
        <title>Taxonomic study of unclassified bacteria belonging to the class Ktedonobacteria.</title>
        <authorList>
            <person name="Yabe S."/>
            <person name="Wang C.M."/>
            <person name="Zheng Y."/>
            <person name="Sakai Y."/>
            <person name="Cavaletti L."/>
            <person name="Monciardini P."/>
            <person name="Donadio S."/>
        </authorList>
    </citation>
    <scope>NUCLEOTIDE SEQUENCE</scope>
    <source>
        <strain evidence="6">ID150040</strain>
    </source>
</reference>
<evidence type="ECO:0000259" key="5">
    <source>
        <dbReference type="PROSITE" id="PS50977"/>
    </source>
</evidence>
<comment type="caution">
    <text evidence="6">The sequence shown here is derived from an EMBL/GenBank/DDBJ whole genome shotgun (WGS) entry which is preliminary data.</text>
</comment>
<gene>
    <name evidence="6" type="ORF">KSF_009570</name>
</gene>
<dbReference type="GO" id="GO:0003700">
    <property type="term" value="F:DNA-binding transcription factor activity"/>
    <property type="evidence" value="ECO:0007669"/>
    <property type="project" value="TreeGrafter"/>
</dbReference>
<feature type="DNA-binding region" description="H-T-H motif" evidence="4">
    <location>
        <begin position="22"/>
        <end position="41"/>
    </location>
</feature>
<accession>A0A8J3MXF3</accession>
<keyword evidence="2 4" id="KW-0238">DNA-binding</keyword>
<name>A0A8J3MXF3_9CHLR</name>
<sequence length="197" mass="22875">MRESILAAAIQLFAEYGYHAAPLRDIARIAGIQAASIYHHYPNKQSLLVEIMTTYMQQLNRQIEHILSEYDEPVERLQQAITNHIHLHTRYKAEFFIIDTEIRSLEAENRLNIISLRDRYDELLQELLRDGMERGIFRQSDVKVTSYAIIAMCTEVATWFRSGGRLTVQQVIDIHCQMIMQGLLIDQEATLKQRGLS</sequence>
<evidence type="ECO:0000313" key="7">
    <source>
        <dbReference type="Proteomes" id="UP000597444"/>
    </source>
</evidence>